<dbReference type="STRING" id="1801750.A3B85_00885"/>
<evidence type="ECO:0000256" key="6">
    <source>
        <dbReference type="ARBA" id="ARBA00023310"/>
    </source>
</evidence>
<dbReference type="Proteomes" id="UP000178374">
    <property type="component" value="Unassembled WGS sequence"/>
</dbReference>
<dbReference type="InterPro" id="IPR000711">
    <property type="entry name" value="ATPase_OSCP/dsu"/>
</dbReference>
<keyword evidence="3" id="KW-0375">Hydrogen ion transport</keyword>
<gene>
    <name evidence="7" type="ORF">A3B85_00885</name>
</gene>
<dbReference type="GO" id="GO:0046933">
    <property type="term" value="F:proton-transporting ATP synthase activity, rotational mechanism"/>
    <property type="evidence" value="ECO:0007669"/>
    <property type="project" value="InterPro"/>
</dbReference>
<evidence type="ECO:0000256" key="3">
    <source>
        <dbReference type="ARBA" id="ARBA00022781"/>
    </source>
</evidence>
<evidence type="ECO:0000313" key="7">
    <source>
        <dbReference type="EMBL" id="OGI77380.1"/>
    </source>
</evidence>
<name>A0A1F6W634_9BACT</name>
<keyword evidence="4" id="KW-0406">Ion transport</keyword>
<dbReference type="EMBL" id="MFUA01000010">
    <property type="protein sequence ID" value="OGI77380.1"/>
    <property type="molecule type" value="Genomic_DNA"/>
</dbReference>
<evidence type="ECO:0000256" key="4">
    <source>
        <dbReference type="ARBA" id="ARBA00023065"/>
    </source>
</evidence>
<reference evidence="7 8" key="1">
    <citation type="journal article" date="2016" name="Nat. Commun.">
        <title>Thousands of microbial genomes shed light on interconnected biogeochemical processes in an aquifer system.</title>
        <authorList>
            <person name="Anantharaman K."/>
            <person name="Brown C.T."/>
            <person name="Hug L.A."/>
            <person name="Sharon I."/>
            <person name="Castelle C.J."/>
            <person name="Probst A.J."/>
            <person name="Thomas B.C."/>
            <person name="Singh A."/>
            <person name="Wilkins M.J."/>
            <person name="Karaoz U."/>
            <person name="Brodie E.L."/>
            <person name="Williams K.H."/>
            <person name="Hubbard S.S."/>
            <person name="Banfield J.F."/>
        </authorList>
    </citation>
    <scope>NUCLEOTIDE SEQUENCE [LARGE SCALE GENOMIC DNA]</scope>
</reference>
<evidence type="ECO:0000256" key="2">
    <source>
        <dbReference type="ARBA" id="ARBA00022448"/>
    </source>
</evidence>
<comment type="subcellular location">
    <subcellularLocation>
        <location evidence="1">Membrane</location>
    </subcellularLocation>
</comment>
<dbReference type="GO" id="GO:0016020">
    <property type="term" value="C:membrane"/>
    <property type="evidence" value="ECO:0007669"/>
    <property type="project" value="UniProtKB-SubCell"/>
</dbReference>
<evidence type="ECO:0000313" key="8">
    <source>
        <dbReference type="Proteomes" id="UP000178374"/>
    </source>
</evidence>
<sequence>MKISSQNIAEAVYRATEGRSSQDLAVTLKRSAQVLKDKHMLGKSGEVLNALQNIFDKKTNTVRIKITTAKSLGLGERNRLENRIKEKYKAQIVVGEFFEKKELLGGMRVEIGDEVLDDTYKNKLHKLEKFLIQGK</sequence>
<organism evidence="7 8">
    <name type="scientific">Candidatus Nomurabacteria bacterium RIFCSPHIGHO2_02_FULL_37_13</name>
    <dbReference type="NCBI Taxonomy" id="1801750"/>
    <lineage>
        <taxon>Bacteria</taxon>
        <taxon>Candidatus Nomuraibacteriota</taxon>
    </lineage>
</organism>
<comment type="caution">
    <text evidence="7">The sequence shown here is derived from an EMBL/GenBank/DDBJ whole genome shotgun (WGS) entry which is preliminary data.</text>
</comment>
<keyword evidence="5" id="KW-0472">Membrane</keyword>
<dbReference type="AlphaFoldDB" id="A0A1F6W634"/>
<accession>A0A1F6W634</accession>
<protein>
    <submittedName>
        <fullName evidence="7">Uncharacterized protein</fullName>
    </submittedName>
</protein>
<proteinExistence type="predicted"/>
<keyword evidence="6" id="KW-0066">ATP synthesis</keyword>
<evidence type="ECO:0000256" key="1">
    <source>
        <dbReference type="ARBA" id="ARBA00004370"/>
    </source>
</evidence>
<evidence type="ECO:0000256" key="5">
    <source>
        <dbReference type="ARBA" id="ARBA00023136"/>
    </source>
</evidence>
<dbReference type="Pfam" id="PF00213">
    <property type="entry name" value="OSCP"/>
    <property type="match status" value="1"/>
</dbReference>
<keyword evidence="2" id="KW-0813">Transport</keyword>